<dbReference type="Gene3D" id="2.60.40.1120">
    <property type="entry name" value="Carboxypeptidase-like, regulatory domain"/>
    <property type="match status" value="1"/>
</dbReference>
<dbReference type="Proteomes" id="UP000609064">
    <property type="component" value="Unassembled WGS sequence"/>
</dbReference>
<dbReference type="RefSeq" id="WP_188764343.1">
    <property type="nucleotide sequence ID" value="NZ_BMKK01000001.1"/>
</dbReference>
<feature type="domain" description="TonB-dependent receptor plug" evidence="7">
    <location>
        <begin position="132"/>
        <end position="221"/>
    </location>
</feature>
<keyword evidence="3" id="KW-0998">Cell outer membrane</keyword>
<evidence type="ECO:0000256" key="3">
    <source>
        <dbReference type="ARBA" id="ARBA00023237"/>
    </source>
</evidence>
<dbReference type="PANTHER" id="PTHR40980:SF5">
    <property type="entry name" value="TONB-DEPENDENT RECEPTOR"/>
    <property type="match status" value="1"/>
</dbReference>
<keyword evidence="4" id="KW-0798">TonB box</keyword>
<reference evidence="8" key="1">
    <citation type="journal article" date="2014" name="Int. J. Syst. Evol. Microbiol.">
        <title>Complete genome sequence of Corynebacterium casei LMG S-19264T (=DSM 44701T), isolated from a smear-ripened cheese.</title>
        <authorList>
            <consortium name="US DOE Joint Genome Institute (JGI-PGF)"/>
            <person name="Walter F."/>
            <person name="Albersmeier A."/>
            <person name="Kalinowski J."/>
            <person name="Ruckert C."/>
        </authorList>
    </citation>
    <scope>NUCLEOTIDE SEQUENCE</scope>
    <source>
        <strain evidence="8">CGMCC 1.15958</strain>
    </source>
</reference>
<comment type="subcellular location">
    <subcellularLocation>
        <location evidence="1 4">Cell outer membrane</location>
    </subcellularLocation>
</comment>
<dbReference type="EMBL" id="BMKK01000001">
    <property type="protein sequence ID" value="GGD44166.1"/>
    <property type="molecule type" value="Genomic_DNA"/>
</dbReference>
<comment type="similarity">
    <text evidence="4">Belongs to the TonB-dependent receptor family.</text>
</comment>
<sequence length="941" mass="105259">MNSKFKVSFLFFFLFSIISFAQNGVVRGTIKDAATDEDIIGATVKIDGSTLGAATDINGFFSIAKVPVGKKKVVISYVSYKTKEIEINVEADKVIEINTTIQEDKVVLQEVKVVANRITGTEVSVISEIKASQMVVSGISSAQIGKTLDRNAAEVVKRVPGVTIFGNRFINIRGLNERYNTVMLNNVFTPSMETDVRSFSFDIIPSNQIDRILVFKSPAAELPAEFSGGVVKIFTKSIPDQNFLTVDMGGSYREGTTSKDFYEPQHGANYWTGFNDGYSDLPKYFPATKADIINAGADRLAQIGQMLKNNWTPLQSKALPDLRFSMTGGFKIQKGELKIGNFSAVNYSNSYTNFEMQRNDYEFSQIMKNGEAGEVFNFNDKQYTHAVRLGVLHNWAFRLNEKNTIEFKNLFNQLSNGQFVNRTGFDSGNKWNIRSFDQVYRGIYSGQLVGKHTLVKDKTNIDWVVGYNNSYRDQPDYKRFRYNLDGTTPILLVPQGSAQTFNLGRTNIQMTEASYTAGVNLVQKIVVKKAAQKEDNKELELKAGVYYELKDRQFDARNLGYVQASSANFNIGSLPIEQIFAPGNINNTTGVKIDEQTNPNDSYTAKNTLLAYYVSGNYSLTKKLNAIVGVRVENNTQKLDSYDLVNNPLKYNNPKTNILPSTNVTYNFSEKSLLRVAYGQTLNRPEFREIAPFSFYDFVNNRNITGNPNLRNAQVQNVDFRYEFYPTPAEVVSIAAFYKKFTNPIEVVFASGSNPNLSFANAASAFSSGIELETRKSLEGLTSSPFLNKLNVTFNAAFIYSRVKLSSDIAANQSNNRPLQGQSPYVINGGLGYNDAKKQLQINILYNVIGKRIYAVGNNYGYQYPDWYEMPRNVVDVTFSKGIGKNLVLKGGITDVLNARNLVLQDGNQDGKFDINQDQVIQSYRAGRVYSLGVAYTFSKK</sequence>
<dbReference type="Gene3D" id="2.40.170.20">
    <property type="entry name" value="TonB-dependent receptor, beta-barrel domain"/>
    <property type="match status" value="1"/>
</dbReference>
<evidence type="ECO:0000313" key="8">
    <source>
        <dbReference type="EMBL" id="GGD44166.1"/>
    </source>
</evidence>
<evidence type="ECO:0000256" key="5">
    <source>
        <dbReference type="SAM" id="SignalP"/>
    </source>
</evidence>
<accession>A0A916YGY0</accession>
<keyword evidence="5" id="KW-0732">Signal</keyword>
<dbReference type="InterPro" id="IPR037066">
    <property type="entry name" value="Plug_dom_sf"/>
</dbReference>
<feature type="domain" description="TonB-dependent receptor-like beta-barrel" evidence="6">
    <location>
        <begin position="432"/>
        <end position="868"/>
    </location>
</feature>
<dbReference type="GO" id="GO:0009279">
    <property type="term" value="C:cell outer membrane"/>
    <property type="evidence" value="ECO:0007669"/>
    <property type="project" value="UniProtKB-SubCell"/>
</dbReference>
<evidence type="ECO:0000256" key="1">
    <source>
        <dbReference type="ARBA" id="ARBA00004442"/>
    </source>
</evidence>
<dbReference type="InterPro" id="IPR000531">
    <property type="entry name" value="Beta-barrel_TonB"/>
</dbReference>
<dbReference type="InterPro" id="IPR008969">
    <property type="entry name" value="CarboxyPept-like_regulatory"/>
</dbReference>
<evidence type="ECO:0000256" key="2">
    <source>
        <dbReference type="ARBA" id="ARBA00023136"/>
    </source>
</evidence>
<organism evidence="8 9">
    <name type="scientific">Emticicia aquatilis</name>
    <dbReference type="NCBI Taxonomy" id="1537369"/>
    <lineage>
        <taxon>Bacteria</taxon>
        <taxon>Pseudomonadati</taxon>
        <taxon>Bacteroidota</taxon>
        <taxon>Cytophagia</taxon>
        <taxon>Cytophagales</taxon>
        <taxon>Leadbetterellaceae</taxon>
        <taxon>Emticicia</taxon>
    </lineage>
</organism>
<dbReference type="InterPro" id="IPR012910">
    <property type="entry name" value="Plug_dom"/>
</dbReference>
<evidence type="ECO:0000313" key="9">
    <source>
        <dbReference type="Proteomes" id="UP000609064"/>
    </source>
</evidence>
<keyword evidence="2 4" id="KW-0472">Membrane</keyword>
<dbReference type="SUPFAM" id="SSF56935">
    <property type="entry name" value="Porins"/>
    <property type="match status" value="1"/>
</dbReference>
<dbReference type="InterPro" id="IPR036942">
    <property type="entry name" value="Beta-barrel_TonB_sf"/>
</dbReference>
<feature type="chain" id="PRO_5036834531" evidence="5">
    <location>
        <begin position="22"/>
        <end position="941"/>
    </location>
</feature>
<gene>
    <name evidence="8" type="ORF">GCM10011514_05130</name>
</gene>
<dbReference type="SUPFAM" id="SSF49464">
    <property type="entry name" value="Carboxypeptidase regulatory domain-like"/>
    <property type="match status" value="1"/>
</dbReference>
<comment type="caution">
    <text evidence="8">The sequence shown here is derived from an EMBL/GenBank/DDBJ whole genome shotgun (WGS) entry which is preliminary data.</text>
</comment>
<evidence type="ECO:0000256" key="4">
    <source>
        <dbReference type="RuleBase" id="RU003357"/>
    </source>
</evidence>
<dbReference type="Gene3D" id="2.170.130.10">
    <property type="entry name" value="TonB-dependent receptor, plug domain"/>
    <property type="match status" value="1"/>
</dbReference>
<dbReference type="Pfam" id="PF07715">
    <property type="entry name" value="Plug"/>
    <property type="match status" value="1"/>
</dbReference>
<dbReference type="PANTHER" id="PTHR40980">
    <property type="entry name" value="PLUG DOMAIN-CONTAINING PROTEIN"/>
    <property type="match status" value="1"/>
</dbReference>
<feature type="signal peptide" evidence="5">
    <location>
        <begin position="1"/>
        <end position="21"/>
    </location>
</feature>
<dbReference type="Pfam" id="PF00593">
    <property type="entry name" value="TonB_dep_Rec_b-barrel"/>
    <property type="match status" value="1"/>
</dbReference>
<proteinExistence type="inferred from homology"/>
<dbReference type="AlphaFoldDB" id="A0A916YGY0"/>
<evidence type="ECO:0000259" key="6">
    <source>
        <dbReference type="Pfam" id="PF00593"/>
    </source>
</evidence>
<name>A0A916YGY0_9BACT</name>
<reference evidence="8" key="2">
    <citation type="submission" date="2020-09" db="EMBL/GenBank/DDBJ databases">
        <authorList>
            <person name="Sun Q."/>
            <person name="Zhou Y."/>
        </authorList>
    </citation>
    <scope>NUCLEOTIDE SEQUENCE</scope>
    <source>
        <strain evidence="8">CGMCC 1.15958</strain>
    </source>
</reference>
<protein>
    <submittedName>
        <fullName evidence="8">Outer membrane protein</fullName>
    </submittedName>
</protein>
<evidence type="ECO:0000259" key="7">
    <source>
        <dbReference type="Pfam" id="PF07715"/>
    </source>
</evidence>
<dbReference type="Pfam" id="PF13715">
    <property type="entry name" value="CarbopepD_reg_2"/>
    <property type="match status" value="1"/>
</dbReference>
<keyword evidence="9" id="KW-1185">Reference proteome</keyword>